<dbReference type="SUPFAM" id="SSF46785">
    <property type="entry name" value="Winged helix' DNA-binding domain"/>
    <property type="match status" value="1"/>
</dbReference>
<dbReference type="InterPro" id="IPR016157">
    <property type="entry name" value="Cullin_CS"/>
</dbReference>
<evidence type="ECO:0000256" key="2">
    <source>
        <dbReference type="ARBA" id="ARBA00022499"/>
    </source>
</evidence>
<evidence type="ECO:0000256" key="5">
    <source>
        <dbReference type="RuleBase" id="RU003829"/>
    </source>
</evidence>
<dbReference type="InterPro" id="IPR059120">
    <property type="entry name" value="Cullin-like_AB"/>
</dbReference>
<feature type="compositionally biased region" description="Polar residues" evidence="6">
    <location>
        <begin position="1688"/>
        <end position="1705"/>
    </location>
</feature>
<evidence type="ECO:0000256" key="6">
    <source>
        <dbReference type="SAM" id="MobiDB-lite"/>
    </source>
</evidence>
<dbReference type="FunFam" id="3.30.230.130:FF:000006">
    <property type="entry name" value="Cullin-4 like"/>
    <property type="match status" value="1"/>
</dbReference>
<evidence type="ECO:0000256" key="1">
    <source>
        <dbReference type="ARBA" id="ARBA00006019"/>
    </source>
</evidence>
<dbReference type="Gene3D" id="3.30.230.130">
    <property type="entry name" value="Cullin, Chain C, Domain 2"/>
    <property type="match status" value="1"/>
</dbReference>
<dbReference type="PANTHER" id="PTHR11932">
    <property type="entry name" value="CULLIN"/>
    <property type="match status" value="1"/>
</dbReference>
<dbReference type="InterPro" id="IPR001373">
    <property type="entry name" value="Cullin_N"/>
</dbReference>
<keyword evidence="2" id="KW-1017">Isopeptide bond</keyword>
<dbReference type="Pfam" id="PF10557">
    <property type="entry name" value="Cullin_Nedd8"/>
    <property type="match status" value="1"/>
</dbReference>
<dbReference type="OrthoDB" id="2019644at2759"/>
<dbReference type="GeneID" id="8501826"/>
<dbReference type="KEGG" id="bgh:BDBG_17731"/>
<dbReference type="SUPFAM" id="SSF74788">
    <property type="entry name" value="Cullin repeat-like"/>
    <property type="match status" value="1"/>
</dbReference>
<dbReference type="InterPro" id="IPR036317">
    <property type="entry name" value="Cullin_homology_sf"/>
</dbReference>
<reference evidence="9" key="1">
    <citation type="journal article" date="2015" name="PLoS Genet.">
        <title>The dynamic genome and transcriptome of the human fungal pathogen Blastomyces and close relative Emmonsia.</title>
        <authorList>
            <person name="Munoz J.F."/>
            <person name="Gauthier G.M."/>
            <person name="Desjardins C.A."/>
            <person name="Gallo J.E."/>
            <person name="Holder J."/>
            <person name="Sullivan T.D."/>
            <person name="Marty A.J."/>
            <person name="Carmen J.C."/>
            <person name="Chen Z."/>
            <person name="Ding L."/>
            <person name="Gujja S."/>
            <person name="Magrini V."/>
            <person name="Misas E."/>
            <person name="Mitreva M."/>
            <person name="Priest M."/>
            <person name="Saif S."/>
            <person name="Whiston E.A."/>
            <person name="Young S."/>
            <person name="Zeng Q."/>
            <person name="Goldman W.E."/>
            <person name="Mardis E.R."/>
            <person name="Taylor J.W."/>
            <person name="McEwen J.G."/>
            <person name="Clay O.K."/>
            <person name="Klein B.S."/>
            <person name="Cuomo C.A."/>
        </authorList>
    </citation>
    <scope>NUCLEOTIDE SEQUENCE [LARGE SCALE GENOMIC DNA]</scope>
    <source>
        <strain evidence="9">SLH14081</strain>
    </source>
</reference>
<feature type="domain" description="Cullin family profile" evidence="7">
    <location>
        <begin position="2179"/>
        <end position="2426"/>
    </location>
</feature>
<organism evidence="8 9">
    <name type="scientific">Blastomyces gilchristii (strain SLH14081)</name>
    <name type="common">Blastomyces dermatitidis</name>
    <dbReference type="NCBI Taxonomy" id="559298"/>
    <lineage>
        <taxon>Eukaryota</taxon>
        <taxon>Fungi</taxon>
        <taxon>Dikarya</taxon>
        <taxon>Ascomycota</taxon>
        <taxon>Pezizomycotina</taxon>
        <taxon>Eurotiomycetes</taxon>
        <taxon>Eurotiomycetidae</taxon>
        <taxon>Onygenales</taxon>
        <taxon>Ajellomycetaceae</taxon>
        <taxon>Blastomyces</taxon>
    </lineage>
</organism>
<evidence type="ECO:0000313" key="9">
    <source>
        <dbReference type="Proteomes" id="UP000002038"/>
    </source>
</evidence>
<evidence type="ECO:0000256" key="4">
    <source>
        <dbReference type="PROSITE-ProRule" id="PRU00330"/>
    </source>
</evidence>
<evidence type="ECO:0000259" key="7">
    <source>
        <dbReference type="PROSITE" id="PS50069"/>
    </source>
</evidence>
<dbReference type="PROSITE" id="PS01256">
    <property type="entry name" value="CULLIN_1"/>
    <property type="match status" value="1"/>
</dbReference>
<evidence type="ECO:0000313" key="8">
    <source>
        <dbReference type="EMBL" id="OAT12980.1"/>
    </source>
</evidence>
<keyword evidence="9" id="KW-1185">Reference proteome</keyword>
<dbReference type="GO" id="GO:0031625">
    <property type="term" value="F:ubiquitin protein ligase binding"/>
    <property type="evidence" value="ECO:0007669"/>
    <property type="project" value="InterPro"/>
</dbReference>
<dbReference type="InterPro" id="IPR016158">
    <property type="entry name" value="Cullin_homology"/>
</dbReference>
<gene>
    <name evidence="8" type="ORF">BDBG_17731</name>
</gene>
<sequence>MDGGDELDSLRGLYQDLSALSRSALPNVDRLVFELEATVQDFRKLLDKPPKKNESRQSVLSGKITVNDVEYSVNEQFQQDVLQVADALDVDEIEAAGYFLRAQDDAKKLDRPPVMCTIIRFHERRSFLLECLRLVLSESFEVEREGTQAIMQDIVAKILEIQNGPLRNASLFARKCMDSMADIEKWLARLCDLAQKATIVGQAQESDIEIIEYQRTSLGKEHESIGAIICYLFKGTFTSSEDLRILLDRLRKLDKFDMILVHYIPAIISSVSQYGSPEGSGSLRDARSLHQAITSSKDPQDWALTQFHAATTAFWLAEYAGWYFESGPASPLQGVSPEKEAADLSKSFITALDDGALEFMLQVCGGVSQNEWRDPARTELVNLLLKDSTPLTVEPDSSSPYFYALLMEHFEIFIESLIANMPDAIRTLKSEEDIQRLDQITALREGLTSNLHRGPIETRMHFETLLVIMAFAFEHRVEAAQAFWTDPEGNLYGFLLWASKRQTVPRASGFCEMLCSISEGEENSLSAHKFLLDEDKTSAKFRRSTSMSWIQMIDELQLYATKATERPAAAPPSVFRIRKLEPAEIDEPESPVMLTSYLRLISHLCKQNSEIREWILQHPTLNLVNILLTLCDAPIPGHLRSSIFVTLRFLMVDRTSLHGNEMWIALDQWISGSGSQTSALAKVPLAANSPGWNERHAFQKITETFDQTFSFVELLDTLASPPIDLMNSQLSLPFPESLGSSYRMPGIEPYIDFVIGQALATRCIDLHEPQTRHLQLACFNFIVTCIQNFNEHLISIVSQSSVPLDSGLRSSSLNAYIRLHPFARVMEWLFNEDVLKAIFAAAHQNIDDVARAMSDSIILRSLLRGIDVMNLIMDHQSTYFDIVRPLIKSQSRQAATTVANSSLASFEDSVIGNLRVVTDLCLYCGTGHPQLTLASLALLEKLSSSRKLNKATSSTLSRWQASNQIVELLNTDVEADRIARSLASQMGIDIRELESGPGSAGYLIKLGLVNLLDRCLSINPEKPSMAHLLLGFSCLGNTLDIAGGSLFQDQMSLLHAIIELARSYPIEVGGTIVDWMVHLKEASFRVLRHLWSSKLSSALVLPELHNRGFLVSLFSTQPPVGPETLWNNLQTSDPEFWYLASSASLSEFLSYRSMLFDYAVTEIRSISNHGAPSLQRDTLGTLLGSSVDESNRSFTHASFFDLFDFADLDIDDIKPPPNMKFFHDINLDICAKPQGDGTLILYDLDSVRELLDFTKQDFLQAGLVTAQDEEQLVAERESILLFLHAHNQSRKIRVNRCSAVRSWAELATTIIVMCDMDAGQRSMLILHILQVILPKLESSVVDNTSEAIELGRLAESLLEKLGSGPSTESSNKGADIIDERLYHLFQTCLCGIPLALENSPLRECLYNICSQYLSRITRNGSEHKRFGNHSQQVVKASGSSLVEVVCDDAYSGQETCRISALLLLNLLAVLDRQQSSSLLIDLIAQSNHLAMFVDVVGAIPSEFRNAPASETSRLLVYYDAHLSLLQQLSQSRLGAERILDAGLFQAIKESQLFATDPDIGIDIDNPDALRKYYDLLLAVMRVVVSAVFARGLHNQQVFDQTRTFLSGNRQSMVGIFKRYAKIGGLDRGEASETLDDLVKSYVALIDAVGFLEMQHSTRPAPRGGNNKSVGKRKHTDQDPEHREDLARKQTTITDLFENGGNNVSKNGRVELLSPNSKRVRQDISHPQTAAASTSTSPHQPIAVEKMYTFPQNNTDLKSPTSTAGLNPSPSNSNGATQTTSRAFNCMARPSNFTPHTGAKKLVVKNLRAIPRLDQDLYFEKVWSQLDSALTAILTGQKPEQSLEELYRWAENVCRQGKAAVLAKRLQVRCEEHVSRTSLKTLLARAADGNDVDILKSVEEAWSTWNTRLVIIRSIFYYLDQSFLLHSADNPVIYEMGLIQFRKAIFSNDILRPRILQGACQLIELDREEDSSAVDPNLLRRAIKLFHDLGVYKKHFEPCMLQASDKYIASWAGKQASHCGLATYVERCHLLADREMARCDLFALDRSTKQSISQMLDRYLVSDHTNLLIKEDDIIELLSKNDKAPLEQLYTLLQRQDLGPKVKPAFSAYIIREGSGIVFDQENEDKMVVRLLKFKENLDKIWKDAFHKDEALGHSLREAFEKFINETKQTGSSWGTDNPKPGEMIAKYVDMLLRGGVKAIHGLDGESKSGSAALVDEDAEINQKLDQVLDLFRFVHGKAVFEAFYKNDLARRLLMGRSASDEAEKSMLARLRSECGSNFTHNLESMFKDMDLARDEMASYNALLGPKRDRPKMDLNVNVISAAAWPTYPDVQLKIPKDISSALNGFEQFYNNKYNGRKLHWKHSLAHCQLKAKFPKGNKEIVVSSFQAVVLLLFNDVEDDATLSYVEIKEATGLSDIELKRTLQSLACAKYRVLTKRPKGRDINDDDIFTFNSNFSDPKMRIKINQIQLKESKQENQSTHERVAADRHYETQAAIVRIMKARKVITHAELLVEVINKTKSRGVLEPAGIKTNIEKLIEREYIEREEGNKYRYLA</sequence>
<dbReference type="EMBL" id="GG657470">
    <property type="protein sequence ID" value="OAT12980.1"/>
    <property type="molecule type" value="Genomic_DNA"/>
</dbReference>
<dbReference type="GO" id="GO:0006511">
    <property type="term" value="P:ubiquitin-dependent protein catabolic process"/>
    <property type="evidence" value="ECO:0007669"/>
    <property type="project" value="InterPro"/>
</dbReference>
<dbReference type="SMART" id="SM00182">
    <property type="entry name" value="CULLIN"/>
    <property type="match status" value="1"/>
</dbReference>
<dbReference type="Gene3D" id="1.20.1310.10">
    <property type="entry name" value="Cullin Repeats"/>
    <property type="match status" value="4"/>
</dbReference>
<comment type="similarity">
    <text evidence="1 4 5">Belongs to the cullin family.</text>
</comment>
<protein>
    <recommendedName>
        <fullName evidence="7">Cullin family profile domain-containing protein</fullName>
    </recommendedName>
</protein>
<dbReference type="GO" id="GO:0005643">
    <property type="term" value="C:nuclear pore"/>
    <property type="evidence" value="ECO:0007669"/>
    <property type="project" value="InterPro"/>
</dbReference>
<dbReference type="Proteomes" id="UP000002038">
    <property type="component" value="Unassembled WGS sequence"/>
</dbReference>
<dbReference type="InterPro" id="IPR036388">
    <property type="entry name" value="WH-like_DNA-bd_sf"/>
</dbReference>
<dbReference type="GO" id="GO:0031461">
    <property type="term" value="C:cullin-RING ubiquitin ligase complex"/>
    <property type="evidence" value="ECO:0007669"/>
    <property type="project" value="InterPro"/>
</dbReference>
<dbReference type="InterPro" id="IPR045093">
    <property type="entry name" value="Cullin"/>
</dbReference>
<dbReference type="SUPFAM" id="SSF75632">
    <property type="entry name" value="Cullin homology domain"/>
    <property type="match status" value="1"/>
</dbReference>
<dbReference type="PROSITE" id="PS50069">
    <property type="entry name" value="CULLIN_2"/>
    <property type="match status" value="1"/>
</dbReference>
<accession>A0A179UYS0</accession>
<name>A0A179UYS0_BLAGS</name>
<dbReference type="FunFam" id="1.10.10.10:FF:000014">
    <property type="entry name" value="Cullin 1"/>
    <property type="match status" value="1"/>
</dbReference>
<dbReference type="InterPro" id="IPR021827">
    <property type="entry name" value="Nup186/Nup192/Nup205"/>
</dbReference>
<dbReference type="SMART" id="SM00884">
    <property type="entry name" value="Cullin_Nedd8"/>
    <property type="match status" value="1"/>
</dbReference>
<dbReference type="STRING" id="559298.A0A179UYS0"/>
<feature type="compositionally biased region" description="Polar residues" evidence="6">
    <location>
        <begin position="1724"/>
        <end position="1738"/>
    </location>
</feature>
<dbReference type="FunFam" id="1.20.1310.10:FF:000035">
    <property type="entry name" value="Ubiquitin ligase subunit CulD, putative"/>
    <property type="match status" value="1"/>
</dbReference>
<feature type="compositionally biased region" description="Basic and acidic residues" evidence="6">
    <location>
        <begin position="1675"/>
        <end position="1687"/>
    </location>
</feature>
<dbReference type="RefSeq" id="XP_031580661.1">
    <property type="nucleotide sequence ID" value="XM_031725384.1"/>
</dbReference>
<dbReference type="Gene3D" id="1.10.10.10">
    <property type="entry name" value="Winged helix-like DNA-binding domain superfamily/Winged helix DNA-binding domain"/>
    <property type="match status" value="1"/>
</dbReference>
<dbReference type="Pfam" id="PF11894">
    <property type="entry name" value="Nup192"/>
    <property type="match status" value="1"/>
</dbReference>
<dbReference type="Pfam" id="PF00888">
    <property type="entry name" value="Cullin"/>
    <property type="match status" value="1"/>
</dbReference>
<dbReference type="InterPro" id="IPR019559">
    <property type="entry name" value="Cullin_neddylation_domain"/>
</dbReference>
<feature type="region of interest" description="Disordered" evidence="6">
    <location>
        <begin position="1751"/>
        <end position="1777"/>
    </location>
</feature>
<feature type="region of interest" description="Disordered" evidence="6">
    <location>
        <begin position="1655"/>
        <end position="1739"/>
    </location>
</feature>
<dbReference type="InterPro" id="IPR016159">
    <property type="entry name" value="Cullin_repeat-like_dom_sf"/>
</dbReference>
<dbReference type="Pfam" id="PF26557">
    <property type="entry name" value="Cullin_AB"/>
    <property type="match status" value="1"/>
</dbReference>
<evidence type="ECO:0000256" key="3">
    <source>
        <dbReference type="ARBA" id="ARBA00022843"/>
    </source>
</evidence>
<dbReference type="VEuPathDB" id="FungiDB:BDBG_17731"/>
<keyword evidence="3" id="KW-0832">Ubl conjugation</keyword>
<proteinExistence type="inferred from homology"/>
<dbReference type="FunFam" id="1.20.1310.10:FF:000031">
    <property type="entry name" value="Ubiquitin ligase subunit CulD"/>
    <property type="match status" value="1"/>
</dbReference>
<dbReference type="InterPro" id="IPR036390">
    <property type="entry name" value="WH_DNA-bd_sf"/>
</dbReference>